<reference evidence="3 4" key="1">
    <citation type="submission" date="2007-10" db="EMBL/GenBank/DDBJ databases">
        <authorList>
            <person name="Yayanos A."/>
            <person name="Ferriera S."/>
            <person name="Johnson J."/>
            <person name="Kravitz S."/>
            <person name="Halpern A."/>
            <person name="Remington K."/>
            <person name="Beeson K."/>
            <person name="Tran B."/>
            <person name="Rogers Y.-H."/>
            <person name="Friedman R."/>
            <person name="Venter J.C."/>
        </authorList>
    </citation>
    <scope>NUCLEOTIDE SEQUENCE [LARGE SCALE GENOMIC DNA]</scope>
    <source>
        <strain evidence="3 4">KT99</strain>
    </source>
</reference>
<sequence length="200" mass="21929">MKIFIKLVFTSTLFGLLGINAAQAISESNNSNHLTIQVKGIVCSFCAFGVEKNLSKLPFLDKTQFGQNGVLIDINTQEITLALLADKSVAYADIATAITKGGYDPVSYHGVIEGIIQNSDGKWYLVDQGKEQVYHLSQTAELTAISGKWVLLDITLTPAQAEASNAEEVLVSEFRVSHVYELSEPKMQYPQAKFRPSLDL</sequence>
<dbReference type="SUPFAM" id="SSF55008">
    <property type="entry name" value="HMA, heavy metal-associated domain"/>
    <property type="match status" value="1"/>
</dbReference>
<keyword evidence="4" id="KW-1185">Reference proteome</keyword>
<dbReference type="InterPro" id="IPR006121">
    <property type="entry name" value="HMA_dom"/>
</dbReference>
<evidence type="ECO:0000313" key="4">
    <source>
        <dbReference type="Proteomes" id="UP000005839"/>
    </source>
</evidence>
<organism evidence="3 4">
    <name type="scientific">Shewanella benthica KT99</name>
    <dbReference type="NCBI Taxonomy" id="314608"/>
    <lineage>
        <taxon>Bacteria</taxon>
        <taxon>Pseudomonadati</taxon>
        <taxon>Pseudomonadota</taxon>
        <taxon>Gammaproteobacteria</taxon>
        <taxon>Alteromonadales</taxon>
        <taxon>Shewanellaceae</taxon>
        <taxon>Shewanella</taxon>
    </lineage>
</organism>
<dbReference type="RefSeq" id="WP_005497445.1">
    <property type="nucleotide sequence ID" value="NZ_ABIC01000007.1"/>
</dbReference>
<dbReference type="Gene3D" id="3.30.70.100">
    <property type="match status" value="1"/>
</dbReference>
<comment type="caution">
    <text evidence="3">The sequence shown here is derived from an EMBL/GenBank/DDBJ whole genome shotgun (WGS) entry which is preliminary data.</text>
</comment>
<dbReference type="EMBL" id="ABIC01000007">
    <property type="protein sequence ID" value="EDQ01730.1"/>
    <property type="molecule type" value="Genomic_DNA"/>
</dbReference>
<name>A9D1X0_9GAMM</name>
<dbReference type="STRING" id="314608.KT99_03984"/>
<evidence type="ECO:0000256" key="1">
    <source>
        <dbReference type="SAM" id="SignalP"/>
    </source>
</evidence>
<protein>
    <recommendedName>
        <fullName evidence="2">HMA domain-containing protein</fullName>
    </recommendedName>
</protein>
<evidence type="ECO:0000259" key="2">
    <source>
        <dbReference type="PROSITE" id="PS50846"/>
    </source>
</evidence>
<dbReference type="Proteomes" id="UP000005839">
    <property type="component" value="Unassembled WGS sequence"/>
</dbReference>
<gene>
    <name evidence="3" type="ORF">KT99_03984</name>
</gene>
<accession>A9D1X0</accession>
<keyword evidence="1" id="KW-0732">Signal</keyword>
<evidence type="ECO:0000313" key="3">
    <source>
        <dbReference type="EMBL" id="EDQ01730.1"/>
    </source>
</evidence>
<dbReference type="InterPro" id="IPR036163">
    <property type="entry name" value="HMA_dom_sf"/>
</dbReference>
<dbReference type="CDD" id="cd00371">
    <property type="entry name" value="HMA"/>
    <property type="match status" value="1"/>
</dbReference>
<proteinExistence type="predicted"/>
<feature type="signal peptide" evidence="1">
    <location>
        <begin position="1"/>
        <end position="24"/>
    </location>
</feature>
<feature type="chain" id="PRO_5002736268" description="HMA domain-containing protein" evidence="1">
    <location>
        <begin position="25"/>
        <end position="200"/>
    </location>
</feature>
<feature type="domain" description="HMA" evidence="2">
    <location>
        <begin position="32"/>
        <end position="106"/>
    </location>
</feature>
<dbReference type="PROSITE" id="PS50846">
    <property type="entry name" value="HMA_2"/>
    <property type="match status" value="1"/>
</dbReference>
<dbReference type="GO" id="GO:0046872">
    <property type="term" value="F:metal ion binding"/>
    <property type="evidence" value="ECO:0007669"/>
    <property type="project" value="InterPro"/>
</dbReference>
<dbReference type="AlphaFoldDB" id="A9D1X0"/>